<evidence type="ECO:0000259" key="1">
    <source>
        <dbReference type="Pfam" id="PF05368"/>
    </source>
</evidence>
<reference evidence="2 3" key="1">
    <citation type="submission" date="2016-10" db="EMBL/GenBank/DDBJ databases">
        <title>Arsenicibacter rosenii gen. nov., sp. nov., an efficient arsenic-methylating bacterium isolated from an arsenic-contaminated paddy soil.</title>
        <authorList>
            <person name="Huang K."/>
        </authorList>
    </citation>
    <scope>NUCLEOTIDE SEQUENCE [LARGE SCALE GENOMIC DNA]</scope>
    <source>
        <strain evidence="2 3">SM-1</strain>
    </source>
</reference>
<evidence type="ECO:0000313" key="3">
    <source>
        <dbReference type="Proteomes" id="UP000181790"/>
    </source>
</evidence>
<organism evidence="2 3">
    <name type="scientific">Arsenicibacter rosenii</name>
    <dbReference type="NCBI Taxonomy" id="1750698"/>
    <lineage>
        <taxon>Bacteria</taxon>
        <taxon>Pseudomonadati</taxon>
        <taxon>Bacteroidota</taxon>
        <taxon>Cytophagia</taxon>
        <taxon>Cytophagales</taxon>
        <taxon>Spirosomataceae</taxon>
        <taxon>Arsenicibacter</taxon>
    </lineage>
</organism>
<dbReference type="PANTHER" id="PTHR48079">
    <property type="entry name" value="PROTEIN YEEZ"/>
    <property type="match status" value="1"/>
</dbReference>
<dbReference type="Gene3D" id="3.40.50.720">
    <property type="entry name" value="NAD(P)-binding Rossmann-like Domain"/>
    <property type="match status" value="1"/>
</dbReference>
<dbReference type="RefSeq" id="WP_071501502.1">
    <property type="nucleotide sequence ID" value="NZ_MORL01000001.1"/>
</dbReference>
<dbReference type="AlphaFoldDB" id="A0A1S2VRU6"/>
<keyword evidence="3" id="KW-1185">Reference proteome</keyword>
<sequence length="335" mass="37384">MNPSVLILGATGSIGYAVTRYLLRQHYRVTILVRNRQKAVSLFGQSAHLTVVEGDAQNAAFLQSLAKGKDFVFHGINYPYHQWFGQMDVVTQKLIDAVDPETTLVFPGNIYSFGLSQTPIREDALPNPCSRKGELRLHIEQMLEEAALAGKCRVINVRLPDFWGPNVMNDGVKPVFVNALTGKAIPWLYNADIPHQTVYTPDAAVIIGRLMALSSAGNTALSPAYSVWNYGGHTFGSMRSLFQHLTQLTGQPLRVTIYSKLFVSLMGWFIPVLREVKEMGYLYENTVLLDDSRVRTLFPDFAETPLDDALTETLGWFAREHKLPFSPGHQAATVR</sequence>
<dbReference type="GO" id="GO:0004029">
    <property type="term" value="F:aldehyde dehydrogenase (NAD+) activity"/>
    <property type="evidence" value="ECO:0007669"/>
    <property type="project" value="TreeGrafter"/>
</dbReference>
<dbReference type="EMBL" id="MORL01000001">
    <property type="protein sequence ID" value="OIN60996.1"/>
    <property type="molecule type" value="Genomic_DNA"/>
</dbReference>
<dbReference type="OrthoDB" id="112777at2"/>
<dbReference type="InterPro" id="IPR008030">
    <property type="entry name" value="NmrA-like"/>
</dbReference>
<evidence type="ECO:0000313" key="2">
    <source>
        <dbReference type="EMBL" id="OIN60996.1"/>
    </source>
</evidence>
<dbReference type="GO" id="GO:0005737">
    <property type="term" value="C:cytoplasm"/>
    <property type="evidence" value="ECO:0007669"/>
    <property type="project" value="TreeGrafter"/>
</dbReference>
<dbReference type="InterPro" id="IPR036291">
    <property type="entry name" value="NAD(P)-bd_dom_sf"/>
</dbReference>
<dbReference type="SUPFAM" id="SSF51735">
    <property type="entry name" value="NAD(P)-binding Rossmann-fold domains"/>
    <property type="match status" value="1"/>
</dbReference>
<dbReference type="Pfam" id="PF05368">
    <property type="entry name" value="NmrA"/>
    <property type="match status" value="1"/>
</dbReference>
<dbReference type="Proteomes" id="UP000181790">
    <property type="component" value="Unassembled WGS sequence"/>
</dbReference>
<accession>A0A1S2VRU6</accession>
<feature type="domain" description="NmrA-like" evidence="1">
    <location>
        <begin position="4"/>
        <end position="97"/>
    </location>
</feature>
<name>A0A1S2VRU6_9BACT</name>
<gene>
    <name evidence="2" type="ORF">BLX24_02650</name>
</gene>
<dbReference type="InterPro" id="IPR051783">
    <property type="entry name" value="NAD(P)-dependent_oxidoreduct"/>
</dbReference>
<dbReference type="PANTHER" id="PTHR48079:SF6">
    <property type="entry name" value="NAD(P)-BINDING DOMAIN-CONTAINING PROTEIN-RELATED"/>
    <property type="match status" value="1"/>
</dbReference>
<proteinExistence type="predicted"/>
<comment type="caution">
    <text evidence="2">The sequence shown here is derived from an EMBL/GenBank/DDBJ whole genome shotgun (WGS) entry which is preliminary data.</text>
</comment>
<protein>
    <submittedName>
        <fullName evidence="2">NAD-dependent dehydratase</fullName>
    </submittedName>
</protein>